<accession>A0A9X3FBM9</accession>
<dbReference type="Proteomes" id="UP001145087">
    <property type="component" value="Unassembled WGS sequence"/>
</dbReference>
<dbReference type="Pfam" id="PF13505">
    <property type="entry name" value="OMP_b-brl"/>
    <property type="match status" value="1"/>
</dbReference>
<reference evidence="3" key="1">
    <citation type="submission" date="2022-11" db="EMBL/GenBank/DDBJ databases">
        <title>Marilongibacter aestuarii gen. nov., sp. nov., isolated from tidal flat sediment.</title>
        <authorList>
            <person name="Jiayan W."/>
        </authorList>
    </citation>
    <scope>NUCLEOTIDE SEQUENCE</scope>
    <source>
        <strain evidence="3">Z1-6</strain>
    </source>
</reference>
<dbReference type="EMBL" id="JAPOHD010000008">
    <property type="protein sequence ID" value="MCY1719603.1"/>
    <property type="molecule type" value="Genomic_DNA"/>
</dbReference>
<gene>
    <name evidence="3" type="ORF">OU798_04580</name>
</gene>
<dbReference type="InterPro" id="IPR011250">
    <property type="entry name" value="OMP/PagP_B-barrel"/>
</dbReference>
<protein>
    <recommendedName>
        <fullName evidence="2">Outer membrane protein beta-barrel domain-containing protein</fullName>
    </recommendedName>
</protein>
<keyword evidence="4" id="KW-1185">Reference proteome</keyword>
<organism evidence="3 4">
    <name type="scientific">Draconibacterium aestuarii</name>
    <dbReference type="NCBI Taxonomy" id="2998507"/>
    <lineage>
        <taxon>Bacteria</taxon>
        <taxon>Pseudomonadati</taxon>
        <taxon>Bacteroidota</taxon>
        <taxon>Bacteroidia</taxon>
        <taxon>Marinilabiliales</taxon>
        <taxon>Prolixibacteraceae</taxon>
        <taxon>Draconibacterium</taxon>
    </lineage>
</organism>
<comment type="caution">
    <text evidence="3">The sequence shown here is derived from an EMBL/GenBank/DDBJ whole genome shotgun (WGS) entry which is preliminary data.</text>
</comment>
<name>A0A9X3FBM9_9BACT</name>
<dbReference type="AlphaFoldDB" id="A0A9X3FBM9"/>
<dbReference type="PROSITE" id="PS51257">
    <property type="entry name" value="PROKAR_LIPOPROTEIN"/>
    <property type="match status" value="1"/>
</dbReference>
<sequence length="235" mass="25787">MKIKTLVFLAFLISCSYKYSGATEKDTQQRPQRVVVVHESFTPQLRVNGYTFYAFDDRVDSYYSSTEYFNGKIKGGFQWGTGLEYMLAPVQSVELSYLRLDTDAPMEYYKNGIQYSVFDVATNYILLGSNRYFPTGGNVEPYAGLQVGVGILNVTNPDTGRSDNATKFAWGAKAGLNIWVSDQVGLKIQTGLNSVVQAAGGSFYFGPGGPGAGVNTYSTFYQFYIGGGLTFSIGN</sequence>
<dbReference type="RefSeq" id="WP_343331941.1">
    <property type="nucleotide sequence ID" value="NZ_JAPOHD010000008.1"/>
</dbReference>
<dbReference type="InterPro" id="IPR027385">
    <property type="entry name" value="Beta-barrel_OMP"/>
</dbReference>
<evidence type="ECO:0000256" key="1">
    <source>
        <dbReference type="ARBA" id="ARBA00022729"/>
    </source>
</evidence>
<dbReference type="SUPFAM" id="SSF56925">
    <property type="entry name" value="OMPA-like"/>
    <property type="match status" value="1"/>
</dbReference>
<feature type="domain" description="Outer membrane protein beta-barrel" evidence="2">
    <location>
        <begin position="66"/>
        <end position="190"/>
    </location>
</feature>
<evidence type="ECO:0000313" key="4">
    <source>
        <dbReference type="Proteomes" id="UP001145087"/>
    </source>
</evidence>
<dbReference type="Gene3D" id="2.40.160.20">
    <property type="match status" value="1"/>
</dbReference>
<proteinExistence type="predicted"/>
<evidence type="ECO:0000313" key="3">
    <source>
        <dbReference type="EMBL" id="MCY1719603.1"/>
    </source>
</evidence>
<keyword evidence="1" id="KW-0732">Signal</keyword>
<evidence type="ECO:0000259" key="2">
    <source>
        <dbReference type="Pfam" id="PF13505"/>
    </source>
</evidence>